<evidence type="ECO:0000313" key="3">
    <source>
        <dbReference type="Proteomes" id="UP000474567"/>
    </source>
</evidence>
<dbReference type="Proteomes" id="UP000474567">
    <property type="component" value="Unassembled WGS sequence"/>
</dbReference>
<keyword evidence="3" id="KW-1185">Reference proteome</keyword>
<dbReference type="SUPFAM" id="SSF52540">
    <property type="entry name" value="P-loop containing nucleoside triphosphate hydrolases"/>
    <property type="match status" value="1"/>
</dbReference>
<name>A0ABN7EP87_9FLAO</name>
<accession>A0ABN7EP87</accession>
<dbReference type="InterPro" id="IPR045528">
    <property type="entry name" value="DO-GTPase2"/>
</dbReference>
<feature type="domain" description="Double-GTPase 2" evidence="1">
    <location>
        <begin position="74"/>
        <end position="282"/>
    </location>
</feature>
<dbReference type="Pfam" id="PF19993">
    <property type="entry name" value="DO-GTPase2"/>
    <property type="match status" value="1"/>
</dbReference>
<protein>
    <recommendedName>
        <fullName evidence="1">Double-GTPase 2 domain-containing protein</fullName>
    </recommendedName>
</protein>
<dbReference type="InterPro" id="IPR027417">
    <property type="entry name" value="P-loop_NTPase"/>
</dbReference>
<dbReference type="RefSeq" id="WP_173967319.1">
    <property type="nucleotide sequence ID" value="NZ_CADCST010000107.1"/>
</dbReference>
<proteinExistence type="predicted"/>
<dbReference type="EMBL" id="CADCST010000107">
    <property type="protein sequence ID" value="CAA9200818.1"/>
    <property type="molecule type" value="Genomic_DNA"/>
</dbReference>
<reference evidence="2 3" key="1">
    <citation type="submission" date="2020-02" db="EMBL/GenBank/DDBJ databases">
        <authorList>
            <person name="Criscuolo A."/>
        </authorList>
    </citation>
    <scope>NUCLEOTIDE SEQUENCE [LARGE SCALE GENOMIC DNA]</scope>
    <source>
        <strain evidence="2">CECT7796</strain>
    </source>
</reference>
<evidence type="ECO:0000259" key="1">
    <source>
        <dbReference type="Pfam" id="PF19993"/>
    </source>
</evidence>
<dbReference type="Gene3D" id="3.40.50.300">
    <property type="entry name" value="P-loop containing nucleotide triphosphate hydrolases"/>
    <property type="match status" value="1"/>
</dbReference>
<sequence>MGGKCSNPECAAPINCHEGKENHTECEFWTNTKSQQPKSSSSSKKDKKNNLPWTGEALTFNELINVTFRNPALIIGVVGRADAGKTTYLAMLFTLLLRGVKLQDFDFCGTKTIKAWDEFYHKLKVQKQSVAFPDPTPAQYIRLMHLALRSKSKLLKDILLSDASGEVFSIWAQNREDERAENARWVYKHSNAFILFIDCEDLINRKNQAKTEIIDLAQMLKSDLKNRPLIAVWSKSDRKGEVHVRIKETLEEELKEIFEGDYTAIDISNFSEDDPDVMVHQNNIGVIDWILSVLFSVHKTEIVLGSEISDGDAFLNYKVS</sequence>
<gene>
    <name evidence="2" type="ORF">FLACOL7796_03447</name>
</gene>
<organism evidence="2 3">
    <name type="scientific">Flavobacterium collinsii</name>
    <dbReference type="NCBI Taxonomy" id="1114861"/>
    <lineage>
        <taxon>Bacteria</taxon>
        <taxon>Pseudomonadati</taxon>
        <taxon>Bacteroidota</taxon>
        <taxon>Flavobacteriia</taxon>
        <taxon>Flavobacteriales</taxon>
        <taxon>Flavobacteriaceae</taxon>
        <taxon>Flavobacterium</taxon>
    </lineage>
</organism>
<evidence type="ECO:0000313" key="2">
    <source>
        <dbReference type="EMBL" id="CAA9200818.1"/>
    </source>
</evidence>
<comment type="caution">
    <text evidence="2">The sequence shown here is derived from an EMBL/GenBank/DDBJ whole genome shotgun (WGS) entry which is preliminary data.</text>
</comment>